<proteinExistence type="predicted"/>
<dbReference type="EMBL" id="CM023481">
    <property type="protein sequence ID" value="KAH6948675.1"/>
    <property type="molecule type" value="Genomic_DNA"/>
</dbReference>
<keyword evidence="2" id="KW-1185">Reference proteome</keyword>
<organism evidence="1 2">
    <name type="scientific">Hyalomma asiaticum</name>
    <name type="common">Tick</name>
    <dbReference type="NCBI Taxonomy" id="266040"/>
    <lineage>
        <taxon>Eukaryota</taxon>
        <taxon>Metazoa</taxon>
        <taxon>Ecdysozoa</taxon>
        <taxon>Arthropoda</taxon>
        <taxon>Chelicerata</taxon>
        <taxon>Arachnida</taxon>
        <taxon>Acari</taxon>
        <taxon>Parasitiformes</taxon>
        <taxon>Ixodida</taxon>
        <taxon>Ixodoidea</taxon>
        <taxon>Ixodidae</taxon>
        <taxon>Hyalomminae</taxon>
        <taxon>Hyalomma</taxon>
    </lineage>
</organism>
<evidence type="ECO:0000313" key="2">
    <source>
        <dbReference type="Proteomes" id="UP000821845"/>
    </source>
</evidence>
<dbReference type="Proteomes" id="UP000821845">
    <property type="component" value="Chromosome 1"/>
</dbReference>
<protein>
    <submittedName>
        <fullName evidence="1">Uncharacterized protein</fullName>
    </submittedName>
</protein>
<gene>
    <name evidence="1" type="ORF">HPB50_025848</name>
</gene>
<reference evidence="1" key="1">
    <citation type="submission" date="2020-05" db="EMBL/GenBank/DDBJ databases">
        <title>Large-scale comparative analyses of tick genomes elucidate their genetic diversity and vector capacities.</title>
        <authorList>
            <person name="Jia N."/>
            <person name="Wang J."/>
            <person name="Shi W."/>
            <person name="Du L."/>
            <person name="Sun Y."/>
            <person name="Zhan W."/>
            <person name="Jiang J."/>
            <person name="Wang Q."/>
            <person name="Zhang B."/>
            <person name="Ji P."/>
            <person name="Sakyi L.B."/>
            <person name="Cui X."/>
            <person name="Yuan T."/>
            <person name="Jiang B."/>
            <person name="Yang W."/>
            <person name="Lam T.T.-Y."/>
            <person name="Chang Q."/>
            <person name="Ding S."/>
            <person name="Wang X."/>
            <person name="Zhu J."/>
            <person name="Ruan X."/>
            <person name="Zhao L."/>
            <person name="Wei J."/>
            <person name="Que T."/>
            <person name="Du C."/>
            <person name="Cheng J."/>
            <person name="Dai P."/>
            <person name="Han X."/>
            <person name="Huang E."/>
            <person name="Gao Y."/>
            <person name="Liu J."/>
            <person name="Shao H."/>
            <person name="Ye R."/>
            <person name="Li L."/>
            <person name="Wei W."/>
            <person name="Wang X."/>
            <person name="Wang C."/>
            <person name="Yang T."/>
            <person name="Huo Q."/>
            <person name="Li W."/>
            <person name="Guo W."/>
            <person name="Chen H."/>
            <person name="Zhou L."/>
            <person name="Ni X."/>
            <person name="Tian J."/>
            <person name="Zhou Y."/>
            <person name="Sheng Y."/>
            <person name="Liu T."/>
            <person name="Pan Y."/>
            <person name="Xia L."/>
            <person name="Li J."/>
            <person name="Zhao F."/>
            <person name="Cao W."/>
        </authorList>
    </citation>
    <scope>NUCLEOTIDE SEQUENCE</scope>
    <source>
        <strain evidence="1">Hyas-2018</strain>
    </source>
</reference>
<accession>A0ACB7TPF3</accession>
<evidence type="ECO:0000313" key="1">
    <source>
        <dbReference type="EMBL" id="KAH6948675.1"/>
    </source>
</evidence>
<comment type="caution">
    <text evidence="1">The sequence shown here is derived from an EMBL/GenBank/DDBJ whole genome shotgun (WGS) entry which is preliminary data.</text>
</comment>
<name>A0ACB7TPF3_HYAAI</name>
<sequence>MTTSLTTAKVKAFVYGEQLWIVCLHQLHGHRDHFVRLYQLHVEKLVTKHVVELGDESNIDVRGASAHYLITCVFRMYSGSGTFYKWEACDIHAETVNGKPLAKQFLLGNGEQVIASIPSFTEPISINDIVADFVSPVQLSGVPLTEFMDKLVLKRFSTQAHHQYALQKQLGSSPLAKLWPHRGVIIEEMLNNVMLLSVPQLVDGIKVFENCLHLESLLANQVNGLSIKVHVHRVVHRNVQQVIAGKKTVIGQTERRSDTRGPGPADVETPVHSRQGHPSCPSAIQGNLRLNKVNDLYLEQLLAERVMLLTTWLSNFVDPGNFSCERINGISREHLVTQSGEHRLAGAKTSIQDIEICGNLNAFTVSGYDPVELTRGISLVFSASIEVGSQITVVGTADGIGVQNLDQNFDAGKNRRKHGGTGHD</sequence>